<sequence>MQDHHMELEKGSNHPFLFPGAAPTTDSKEAALCRVVVNSAQASQLQQSRVDDQSSAEKTTQNASSLWPADPEKSLPTRQESLQIVPPSSSAIEPQVLPTDVNPQSPTDRSASSSALQKSAPDSTTEREPEEPMEIDEQVPPSGTPADPLSQSSRSERSARTARSDKRKRSHYETDQQTNSALSDIEEEGSGRQNKRGSRRARDHSSVVDPGVSGEESGYLSAPVDTSRSSDKSPGSAKRSNLKSASRRPSPAVSVVIPRFKKRKLGGRLKEDTPDSIAKPKESRDLSQS</sequence>
<feature type="compositionally biased region" description="Polar residues" evidence="1">
    <location>
        <begin position="56"/>
        <end position="65"/>
    </location>
</feature>
<comment type="caution">
    <text evidence="2">The sequence shown here is derived from an EMBL/GenBank/DDBJ whole genome shotgun (WGS) entry which is preliminary data.</text>
</comment>
<evidence type="ECO:0000256" key="1">
    <source>
        <dbReference type="SAM" id="MobiDB-lite"/>
    </source>
</evidence>
<evidence type="ECO:0000313" key="2">
    <source>
        <dbReference type="EMBL" id="KAA1119828.1"/>
    </source>
</evidence>
<feature type="compositionally biased region" description="Polar residues" evidence="1">
    <location>
        <begin position="76"/>
        <end position="92"/>
    </location>
</feature>
<gene>
    <name evidence="2" type="ORF">PGT21_034971</name>
</gene>
<proteinExistence type="predicted"/>
<feature type="compositionally biased region" description="Basic and acidic residues" evidence="1">
    <location>
        <begin position="1"/>
        <end position="12"/>
    </location>
</feature>
<feature type="region of interest" description="Disordered" evidence="1">
    <location>
        <begin position="41"/>
        <end position="289"/>
    </location>
</feature>
<feature type="compositionally biased region" description="Basic and acidic residues" evidence="1">
    <location>
        <begin position="154"/>
        <end position="164"/>
    </location>
</feature>
<dbReference type="EMBL" id="VSWC01000001">
    <property type="protein sequence ID" value="KAA1119828.1"/>
    <property type="molecule type" value="Genomic_DNA"/>
</dbReference>
<name>A0A5B0R2M8_PUCGR</name>
<accession>A0A5B0R2M8</accession>
<feature type="compositionally biased region" description="Basic and acidic residues" evidence="1">
    <location>
        <begin position="268"/>
        <end position="289"/>
    </location>
</feature>
<feature type="compositionally biased region" description="Basic residues" evidence="1">
    <location>
        <begin position="193"/>
        <end position="202"/>
    </location>
</feature>
<feature type="compositionally biased region" description="Polar residues" evidence="1">
    <location>
        <begin position="101"/>
        <end position="123"/>
    </location>
</feature>
<dbReference type="AlphaFoldDB" id="A0A5B0R2M8"/>
<dbReference type="OrthoDB" id="5857104at2759"/>
<feature type="compositionally biased region" description="Acidic residues" evidence="1">
    <location>
        <begin position="128"/>
        <end position="137"/>
    </location>
</feature>
<protein>
    <submittedName>
        <fullName evidence="2">Uncharacterized protein</fullName>
    </submittedName>
</protein>
<feature type="region of interest" description="Disordered" evidence="1">
    <location>
        <begin position="1"/>
        <end position="24"/>
    </location>
</feature>
<dbReference type="Proteomes" id="UP000324748">
    <property type="component" value="Unassembled WGS sequence"/>
</dbReference>
<reference evidence="2 3" key="1">
    <citation type="submission" date="2019-05" db="EMBL/GenBank/DDBJ databases">
        <title>Emergence of the Ug99 lineage of the wheat stem rust pathogen through somatic hybridization.</title>
        <authorList>
            <person name="Li F."/>
            <person name="Upadhyaya N.M."/>
            <person name="Sperschneider J."/>
            <person name="Matny O."/>
            <person name="Nguyen-Phuc H."/>
            <person name="Mago R."/>
            <person name="Raley C."/>
            <person name="Miller M.E."/>
            <person name="Silverstein K.A.T."/>
            <person name="Henningsen E."/>
            <person name="Hirsch C.D."/>
            <person name="Visser B."/>
            <person name="Pretorius Z.A."/>
            <person name="Steffenson B.J."/>
            <person name="Schwessinger B."/>
            <person name="Dodds P.N."/>
            <person name="Figueroa M."/>
        </authorList>
    </citation>
    <scope>NUCLEOTIDE SEQUENCE [LARGE SCALE GENOMIC DNA]</scope>
    <source>
        <strain evidence="2">21-0</strain>
    </source>
</reference>
<organism evidence="2 3">
    <name type="scientific">Puccinia graminis f. sp. tritici</name>
    <dbReference type="NCBI Taxonomy" id="56615"/>
    <lineage>
        <taxon>Eukaryota</taxon>
        <taxon>Fungi</taxon>
        <taxon>Dikarya</taxon>
        <taxon>Basidiomycota</taxon>
        <taxon>Pucciniomycotina</taxon>
        <taxon>Pucciniomycetes</taxon>
        <taxon>Pucciniales</taxon>
        <taxon>Pucciniaceae</taxon>
        <taxon>Puccinia</taxon>
    </lineage>
</organism>
<keyword evidence="3" id="KW-1185">Reference proteome</keyword>
<evidence type="ECO:0000313" key="3">
    <source>
        <dbReference type="Proteomes" id="UP000324748"/>
    </source>
</evidence>